<sequence length="94" mass="9774">MSARGMLNVVGTAVGGLIGWSETAPTADPESLRELFADFGVEVGPDSADLAEAVRAFQARVGLAADGEAGPTTVHLLARYAAEARELTRFREAA</sequence>
<dbReference type="SUPFAM" id="SSF47090">
    <property type="entry name" value="PGBD-like"/>
    <property type="match status" value="1"/>
</dbReference>
<keyword evidence="3" id="KW-1185">Reference proteome</keyword>
<evidence type="ECO:0000259" key="1">
    <source>
        <dbReference type="Pfam" id="PF01471"/>
    </source>
</evidence>
<dbReference type="Pfam" id="PF01471">
    <property type="entry name" value="PG_binding_1"/>
    <property type="match status" value="1"/>
</dbReference>
<dbReference type="InterPro" id="IPR002477">
    <property type="entry name" value="Peptidoglycan-bd-like"/>
</dbReference>
<name>A0A561WM30_ACTTI</name>
<feature type="domain" description="Peptidoglycan binding-like" evidence="1">
    <location>
        <begin position="44"/>
        <end position="75"/>
    </location>
</feature>
<protein>
    <submittedName>
        <fullName evidence="2">Putative peptidoglycan binding protein</fullName>
    </submittedName>
</protein>
<dbReference type="InterPro" id="IPR036365">
    <property type="entry name" value="PGBD-like_sf"/>
</dbReference>
<dbReference type="RefSeq" id="WP_122977964.1">
    <property type="nucleotide sequence ID" value="NZ_BOMX01000130.1"/>
</dbReference>
<proteinExistence type="predicted"/>
<evidence type="ECO:0000313" key="3">
    <source>
        <dbReference type="Proteomes" id="UP000320239"/>
    </source>
</evidence>
<comment type="caution">
    <text evidence="2">The sequence shown here is derived from an EMBL/GenBank/DDBJ whole genome shotgun (WGS) entry which is preliminary data.</text>
</comment>
<accession>A0A561WM30</accession>
<dbReference type="InterPro" id="IPR036366">
    <property type="entry name" value="PGBDSf"/>
</dbReference>
<reference evidence="2 3" key="1">
    <citation type="submission" date="2019-06" db="EMBL/GenBank/DDBJ databases">
        <title>Sequencing the genomes of 1000 actinobacteria strains.</title>
        <authorList>
            <person name="Klenk H.-P."/>
        </authorList>
    </citation>
    <scope>NUCLEOTIDE SEQUENCE [LARGE SCALE GENOMIC DNA]</scope>
    <source>
        <strain evidence="2 3">DSM 43866</strain>
    </source>
</reference>
<gene>
    <name evidence="2" type="ORF">FHX34_1021490</name>
</gene>
<evidence type="ECO:0000313" key="2">
    <source>
        <dbReference type="EMBL" id="TWG24927.1"/>
    </source>
</evidence>
<dbReference type="OrthoDB" id="3297432at2"/>
<dbReference type="Gene3D" id="1.10.101.10">
    <property type="entry name" value="PGBD-like superfamily/PGBD"/>
    <property type="match status" value="1"/>
</dbReference>
<dbReference type="EMBL" id="VIWY01000002">
    <property type="protein sequence ID" value="TWG24927.1"/>
    <property type="molecule type" value="Genomic_DNA"/>
</dbReference>
<dbReference type="Proteomes" id="UP000320239">
    <property type="component" value="Unassembled WGS sequence"/>
</dbReference>
<organism evidence="2 3">
    <name type="scientific">Actinoplanes teichomyceticus</name>
    <dbReference type="NCBI Taxonomy" id="1867"/>
    <lineage>
        <taxon>Bacteria</taxon>
        <taxon>Bacillati</taxon>
        <taxon>Actinomycetota</taxon>
        <taxon>Actinomycetes</taxon>
        <taxon>Micromonosporales</taxon>
        <taxon>Micromonosporaceae</taxon>
        <taxon>Actinoplanes</taxon>
    </lineage>
</organism>
<dbReference type="AlphaFoldDB" id="A0A561WM30"/>